<dbReference type="Gene3D" id="2.130.10.10">
    <property type="entry name" value="YVTN repeat-like/Quinoprotein amine dehydrogenase"/>
    <property type="match status" value="1"/>
</dbReference>
<dbReference type="InterPro" id="IPR013535">
    <property type="entry name" value="PUL_dom"/>
</dbReference>
<feature type="domain" description="PUL" evidence="11">
    <location>
        <begin position="546"/>
        <end position="809"/>
    </location>
</feature>
<accession>A0A9P0B642</accession>
<dbReference type="EMBL" id="OV121135">
    <property type="protein sequence ID" value="CAH0554986.1"/>
    <property type="molecule type" value="Genomic_DNA"/>
</dbReference>
<evidence type="ECO:0000256" key="9">
    <source>
        <dbReference type="SAM" id="MobiDB-lite"/>
    </source>
</evidence>
<dbReference type="InterPro" id="IPR015943">
    <property type="entry name" value="WD40/YVTN_repeat-like_dom_sf"/>
</dbReference>
<evidence type="ECO:0000259" key="10">
    <source>
        <dbReference type="PROSITE" id="PS51394"/>
    </source>
</evidence>
<dbReference type="InterPro" id="IPR015155">
    <property type="entry name" value="PFU"/>
</dbReference>
<sequence>MSKEFKLSATLYGHSLDVRSVKVTPNNDIISGSRDKTAKLWRPNSLNGSYNEVMTYREQKNFVGAVLYLDPVPNFPDGLIVTGGYDNIILIYKPSEPFATYTLKEHTGTVSCLSKGNETGTFFSGSWDSSAKYWIISSINKSTVTFNGHNAAIWSAIQISDGRVLTASADKTVGVWTPTGQNINFLIGHSDCVRGILDLPELNYFISVSNDASIKVWSYTGENVDTYYGHTNYIYSIARCKSGGDNCFVTSDEDRTVRYWQDGQNTQTFSLPAQSVWSVDCMTNGDVVTGSSDGQVRIFTQNEDRMAEESALTKFNEEVLALTQQSTQEIGGVKVTDLPGREALFDHGKKPGQMKMIREGGGVVAYTWVEDGDNSHWEKVGDVLGGTDKDSSGKTVFEGKSYDFVFSVDVEDGKPALKLPYNKGEDVYQVANEFLTKNMLPPTYLEQIVDFILTNSKDKYAPPTTNYVDPFTGASRYTPQGDLNNRGVADGFNLDPFTGGSSYTTSQGGNSQTSLANSGANTDPFTGGSSYTTVTQAQNKSGECERFFPLSAYRTFDIGNPQIVLNKLKEFNEEAKGHNTFLDEKQLERLVDLCDGPPADPNSLELLFKLLDWPDDYLFPVLDVIRLAVRHKQINEIISSANRSTLIDKLKYCISDNCRVANNTIVALRVLSNLLCHDQGENLIYKNHMDILENITSLAQQNKNGQVALSTLLLNMVIMAIKKNDYMGISILAEVIPDISTKLNDPESQFRLYVALGTLLLSEYGSKKEIKLKISSSDNFMSIMKSHSSMSSNELETKRMKCVKQIQDIL</sequence>
<evidence type="ECO:0000313" key="12">
    <source>
        <dbReference type="EMBL" id="CAH0554986.1"/>
    </source>
</evidence>
<evidence type="ECO:0000256" key="1">
    <source>
        <dbReference type="ARBA" id="ARBA00004123"/>
    </source>
</evidence>
<organism evidence="12 13">
    <name type="scientific">Brassicogethes aeneus</name>
    <name type="common">Rape pollen beetle</name>
    <name type="synonym">Meligethes aeneus</name>
    <dbReference type="NCBI Taxonomy" id="1431903"/>
    <lineage>
        <taxon>Eukaryota</taxon>
        <taxon>Metazoa</taxon>
        <taxon>Ecdysozoa</taxon>
        <taxon>Arthropoda</taxon>
        <taxon>Hexapoda</taxon>
        <taxon>Insecta</taxon>
        <taxon>Pterygota</taxon>
        <taxon>Neoptera</taxon>
        <taxon>Endopterygota</taxon>
        <taxon>Coleoptera</taxon>
        <taxon>Polyphaga</taxon>
        <taxon>Cucujiformia</taxon>
        <taxon>Nitidulidae</taxon>
        <taxon>Meligethinae</taxon>
        <taxon>Brassicogethes</taxon>
    </lineage>
</organism>
<evidence type="ECO:0000256" key="3">
    <source>
        <dbReference type="ARBA" id="ARBA00008495"/>
    </source>
</evidence>
<feature type="repeat" description="WD" evidence="8">
    <location>
        <begin position="186"/>
        <end position="218"/>
    </location>
</feature>
<evidence type="ECO:0000256" key="8">
    <source>
        <dbReference type="PROSITE-ProRule" id="PRU00221"/>
    </source>
</evidence>
<evidence type="ECO:0000313" key="13">
    <source>
        <dbReference type="Proteomes" id="UP001154078"/>
    </source>
</evidence>
<dbReference type="CDD" id="cd00200">
    <property type="entry name" value="WD40"/>
    <property type="match status" value="1"/>
</dbReference>
<protein>
    <recommendedName>
        <fullName evidence="14">Phospholipase A-2-activating protein</fullName>
    </recommendedName>
</protein>
<evidence type="ECO:0000256" key="7">
    <source>
        <dbReference type="ARBA" id="ARBA00023242"/>
    </source>
</evidence>
<evidence type="ECO:0000256" key="6">
    <source>
        <dbReference type="ARBA" id="ARBA00022737"/>
    </source>
</evidence>
<dbReference type="InterPro" id="IPR038122">
    <property type="entry name" value="PFU_sf"/>
</dbReference>
<evidence type="ECO:0008006" key="14">
    <source>
        <dbReference type="Google" id="ProtNLM"/>
    </source>
</evidence>
<gene>
    <name evidence="12" type="ORF">MELIAE_LOCUS6435</name>
</gene>
<keyword evidence="6" id="KW-0677">Repeat</keyword>
<dbReference type="Proteomes" id="UP001154078">
    <property type="component" value="Chromosome 4"/>
</dbReference>
<keyword evidence="4" id="KW-0963">Cytoplasm</keyword>
<keyword evidence="7" id="KW-0539">Nucleus</keyword>
<proteinExistence type="inferred from homology"/>
<feature type="domain" description="PFU" evidence="10">
    <location>
        <begin position="369"/>
        <end position="466"/>
    </location>
</feature>
<dbReference type="SUPFAM" id="SSF50978">
    <property type="entry name" value="WD40 repeat-like"/>
    <property type="match status" value="1"/>
</dbReference>
<dbReference type="InterPro" id="IPR001680">
    <property type="entry name" value="WD40_rpt"/>
</dbReference>
<evidence type="ECO:0000256" key="2">
    <source>
        <dbReference type="ARBA" id="ARBA00004496"/>
    </source>
</evidence>
<dbReference type="OrthoDB" id="10265988at2759"/>
<feature type="repeat" description="WD" evidence="8">
    <location>
        <begin position="227"/>
        <end position="261"/>
    </location>
</feature>
<dbReference type="GO" id="GO:0005634">
    <property type="term" value="C:nucleus"/>
    <property type="evidence" value="ECO:0007669"/>
    <property type="project" value="UniProtKB-SubCell"/>
</dbReference>
<dbReference type="GO" id="GO:0043161">
    <property type="term" value="P:proteasome-mediated ubiquitin-dependent protein catabolic process"/>
    <property type="evidence" value="ECO:0007669"/>
    <property type="project" value="TreeGrafter"/>
</dbReference>
<dbReference type="PROSITE" id="PS51394">
    <property type="entry name" value="PFU"/>
    <property type="match status" value="1"/>
</dbReference>
<dbReference type="Pfam" id="PF09070">
    <property type="entry name" value="PFU"/>
    <property type="match status" value="1"/>
</dbReference>
<evidence type="ECO:0000256" key="5">
    <source>
        <dbReference type="ARBA" id="ARBA00022574"/>
    </source>
</evidence>
<keyword evidence="5 8" id="KW-0853">WD repeat</keyword>
<feature type="repeat" description="WD" evidence="8">
    <location>
        <begin position="11"/>
        <end position="41"/>
    </location>
</feature>
<dbReference type="PANTHER" id="PTHR19849:SF0">
    <property type="entry name" value="PHOSPHOLIPASE A-2-ACTIVATING PROTEIN"/>
    <property type="match status" value="1"/>
</dbReference>
<feature type="region of interest" description="Disordered" evidence="9">
    <location>
        <begin position="499"/>
        <end position="519"/>
    </location>
</feature>
<dbReference type="PROSITE" id="PS51396">
    <property type="entry name" value="PUL"/>
    <property type="match status" value="1"/>
</dbReference>
<dbReference type="FunFam" id="2.130.10.10:FF:000175">
    <property type="entry name" value="Phospholipase A-2-activating protein"/>
    <property type="match status" value="1"/>
</dbReference>
<dbReference type="Pfam" id="PF08324">
    <property type="entry name" value="PUL"/>
    <property type="match status" value="1"/>
</dbReference>
<dbReference type="AlphaFoldDB" id="A0A9P0B642"/>
<reference evidence="12" key="1">
    <citation type="submission" date="2021-12" db="EMBL/GenBank/DDBJ databases">
        <authorList>
            <person name="King R."/>
        </authorList>
    </citation>
    <scope>NUCLEOTIDE SEQUENCE</scope>
</reference>
<dbReference type="SMART" id="SM00320">
    <property type="entry name" value="WD40"/>
    <property type="match status" value="7"/>
</dbReference>
<dbReference type="GO" id="GO:0010992">
    <property type="term" value="P:ubiquitin recycling"/>
    <property type="evidence" value="ECO:0007669"/>
    <property type="project" value="TreeGrafter"/>
</dbReference>
<dbReference type="InterPro" id="IPR036322">
    <property type="entry name" value="WD40_repeat_dom_sf"/>
</dbReference>
<dbReference type="PROSITE" id="PS50294">
    <property type="entry name" value="WD_REPEATS_REGION"/>
    <property type="match status" value="1"/>
</dbReference>
<feature type="compositionally biased region" description="Low complexity" evidence="9">
    <location>
        <begin position="499"/>
        <end position="514"/>
    </location>
</feature>
<evidence type="ECO:0000256" key="4">
    <source>
        <dbReference type="ARBA" id="ARBA00022490"/>
    </source>
</evidence>
<dbReference type="PANTHER" id="PTHR19849">
    <property type="entry name" value="PHOSPHOLIPASE A-2-ACTIVATING PROTEIN"/>
    <property type="match status" value="1"/>
</dbReference>
<comment type="subcellular location">
    <subcellularLocation>
        <location evidence="2">Cytoplasm</location>
    </subcellularLocation>
    <subcellularLocation>
        <location evidence="1">Nucleus</location>
    </subcellularLocation>
</comment>
<dbReference type="GO" id="GO:0005737">
    <property type="term" value="C:cytoplasm"/>
    <property type="evidence" value="ECO:0007669"/>
    <property type="project" value="UniProtKB-SubCell"/>
</dbReference>
<keyword evidence="13" id="KW-1185">Reference proteome</keyword>
<dbReference type="PROSITE" id="PS50082">
    <property type="entry name" value="WD_REPEATS_2"/>
    <property type="match status" value="4"/>
</dbReference>
<dbReference type="InterPro" id="IPR011989">
    <property type="entry name" value="ARM-like"/>
</dbReference>
<dbReference type="GO" id="GO:0043130">
    <property type="term" value="F:ubiquitin binding"/>
    <property type="evidence" value="ECO:0007669"/>
    <property type="project" value="TreeGrafter"/>
</dbReference>
<feature type="repeat" description="WD" evidence="8">
    <location>
        <begin position="103"/>
        <end position="134"/>
    </location>
</feature>
<evidence type="ECO:0000259" key="11">
    <source>
        <dbReference type="PROSITE" id="PS51396"/>
    </source>
</evidence>
<dbReference type="Gene3D" id="1.25.10.10">
    <property type="entry name" value="Leucine-rich Repeat Variant"/>
    <property type="match status" value="1"/>
</dbReference>
<dbReference type="Pfam" id="PF00400">
    <property type="entry name" value="WD40"/>
    <property type="match status" value="6"/>
</dbReference>
<dbReference type="Gene3D" id="3.10.20.870">
    <property type="entry name" value="PFU (PLAA family ubiquitin binding), C-terminal domain"/>
    <property type="match status" value="1"/>
</dbReference>
<name>A0A9P0B642_BRAAE</name>
<comment type="similarity">
    <text evidence="3">Belongs to the WD repeat PLAP family.</text>
</comment>